<accession>A0A1M5XEY4</accession>
<dbReference type="InterPro" id="IPR035490">
    <property type="entry name" value="GlmS/FrlB_SIS"/>
</dbReference>
<dbReference type="Pfam" id="PF01380">
    <property type="entry name" value="SIS"/>
    <property type="match status" value="1"/>
</dbReference>
<dbReference type="EMBL" id="FQXU01000005">
    <property type="protein sequence ID" value="SHH98346.1"/>
    <property type="molecule type" value="Genomic_DNA"/>
</dbReference>
<evidence type="ECO:0000313" key="3">
    <source>
        <dbReference type="EMBL" id="SHH98346.1"/>
    </source>
</evidence>
<evidence type="ECO:0000313" key="4">
    <source>
        <dbReference type="Proteomes" id="UP000184241"/>
    </source>
</evidence>
<dbReference type="GO" id="GO:0006002">
    <property type="term" value="P:fructose 6-phosphate metabolic process"/>
    <property type="evidence" value="ECO:0007669"/>
    <property type="project" value="TreeGrafter"/>
</dbReference>
<organism evidence="3 4">
    <name type="scientific">Clostridium intestinale DSM 6191</name>
    <dbReference type="NCBI Taxonomy" id="1121320"/>
    <lineage>
        <taxon>Bacteria</taxon>
        <taxon>Bacillati</taxon>
        <taxon>Bacillota</taxon>
        <taxon>Clostridia</taxon>
        <taxon>Eubacteriales</taxon>
        <taxon>Clostridiaceae</taxon>
        <taxon>Clostridium</taxon>
    </lineage>
</organism>
<protein>
    <submittedName>
        <fullName evidence="3">SIS domain-containing protein</fullName>
    </submittedName>
</protein>
<gene>
    <name evidence="3" type="ORF">SAMN02745941_01383</name>
</gene>
<dbReference type="CDD" id="cd05008">
    <property type="entry name" value="SIS_GlmS_GlmD_1"/>
    <property type="match status" value="1"/>
</dbReference>
<sequence length="358" mass="40689">MNETMYTYILEEEEVCKKVLKERKEKTAPFLEILKNNNSNKLVFLATGSSVNALNCAKYYIENMLNIEVQIKMPGTFIYYDKVFDKDSIVIAISQGGKSTSTIDALKKAKEMGAKDVLVVTGNVDSPICSYVSKVIDINCGEEKVGYVTKGFTATVLTLMLMALEGAYLKNKIDEEIYNLEIMKLEKVISKIPDSINKSNDWYEANKEEFVLAKRMKTVGYGPSVGVASESNTKIAETVRIPISSFELEEYTHGPYLELKDDHYMFFLKTCGDMKERIDKLEEYSKRTSNYCYTITYEETAHDKKTLALGYDEDEDFSTLLFVIPIQILSYRLAEDKGIPLGIRIFTDFHSCLSSKLQ</sequence>
<feature type="domain" description="SIS" evidence="2">
    <location>
        <begin position="30"/>
        <end position="172"/>
    </location>
</feature>
<dbReference type="Gene3D" id="3.40.50.10490">
    <property type="entry name" value="Glucose-6-phosphate isomerase like protein, domain 1"/>
    <property type="match status" value="2"/>
</dbReference>
<proteinExistence type="predicted"/>
<dbReference type="PANTHER" id="PTHR10937:SF17">
    <property type="entry name" value="GLUCOSAMINE-FRUCTOSE-6-PHOSPHATE AMINOTRANSFERASE"/>
    <property type="match status" value="1"/>
</dbReference>
<dbReference type="PANTHER" id="PTHR10937">
    <property type="entry name" value="GLUCOSAMINE--FRUCTOSE-6-PHOSPHATE AMINOTRANSFERASE, ISOMERIZING"/>
    <property type="match status" value="1"/>
</dbReference>
<dbReference type="SUPFAM" id="SSF53697">
    <property type="entry name" value="SIS domain"/>
    <property type="match status" value="1"/>
</dbReference>
<dbReference type="Proteomes" id="UP000184241">
    <property type="component" value="Unassembled WGS sequence"/>
</dbReference>
<reference evidence="3 4" key="1">
    <citation type="submission" date="2016-11" db="EMBL/GenBank/DDBJ databases">
        <authorList>
            <person name="Jaros S."/>
            <person name="Januszkiewicz K."/>
            <person name="Wedrychowicz H."/>
        </authorList>
    </citation>
    <scope>NUCLEOTIDE SEQUENCE [LARGE SCALE GENOMIC DNA]</scope>
    <source>
        <strain evidence="3 4">DSM 6191</strain>
    </source>
</reference>
<dbReference type="GO" id="GO:0004360">
    <property type="term" value="F:glutamine-fructose-6-phosphate transaminase (isomerizing) activity"/>
    <property type="evidence" value="ECO:0007669"/>
    <property type="project" value="TreeGrafter"/>
</dbReference>
<dbReference type="InterPro" id="IPR046348">
    <property type="entry name" value="SIS_dom_sf"/>
</dbReference>
<dbReference type="InterPro" id="IPR035466">
    <property type="entry name" value="GlmS/AgaS_SIS"/>
</dbReference>
<dbReference type="AlphaFoldDB" id="A0A1M5XEY4"/>
<evidence type="ECO:0000256" key="1">
    <source>
        <dbReference type="ARBA" id="ARBA00022737"/>
    </source>
</evidence>
<dbReference type="CDD" id="cd05009">
    <property type="entry name" value="SIS_GlmS_GlmD_2"/>
    <property type="match status" value="1"/>
</dbReference>
<keyword evidence="1" id="KW-0677">Repeat</keyword>
<evidence type="ECO:0000259" key="2">
    <source>
        <dbReference type="PROSITE" id="PS51464"/>
    </source>
</evidence>
<dbReference type="GO" id="GO:0006047">
    <property type="term" value="P:UDP-N-acetylglucosamine metabolic process"/>
    <property type="evidence" value="ECO:0007669"/>
    <property type="project" value="TreeGrafter"/>
</dbReference>
<dbReference type="GO" id="GO:0097367">
    <property type="term" value="F:carbohydrate derivative binding"/>
    <property type="evidence" value="ECO:0007669"/>
    <property type="project" value="InterPro"/>
</dbReference>
<dbReference type="RefSeq" id="WP_073018051.1">
    <property type="nucleotide sequence ID" value="NZ_FQXU01000005.1"/>
</dbReference>
<dbReference type="GO" id="GO:0006487">
    <property type="term" value="P:protein N-linked glycosylation"/>
    <property type="evidence" value="ECO:0007669"/>
    <property type="project" value="TreeGrafter"/>
</dbReference>
<dbReference type="InterPro" id="IPR001347">
    <property type="entry name" value="SIS_dom"/>
</dbReference>
<dbReference type="PROSITE" id="PS51464">
    <property type="entry name" value="SIS"/>
    <property type="match status" value="1"/>
</dbReference>
<name>A0A1M5XEY4_9CLOT</name>